<keyword evidence="2" id="KW-1185">Reference proteome</keyword>
<gene>
    <name evidence="1" type="ORF">FIBSPDRAFT_897206</name>
</gene>
<dbReference type="AlphaFoldDB" id="A0A166CH46"/>
<sequence length="382" mass="42947">MSFGMMTPTEVRLAALDEGSRSGLFAISITNEREDLWDVTLATICQATPFPRDQLGVTTDDAFTSDPFRSIEYGGPDSYLLIDRHNGQDHPLYRAQLIDPEFDLISHLTSEKDNFYLDLADSPWGRHVLSADPEHKSSPETLEIGEFGSWIDEVPGQAAEDWHLIEHPEGVDNVWTIKDSDDDSDAPSLESITEEDVPWALDVLEEVNYRLQCNVAGPSNQHRKSKRDPPVEPEVTHFLERMAMRLKGFDRICPRPIEVVVHINGHNCRALLDSGSLSDFMSTTICDQLCVRKEELKELKESILLQLACSGSSSKIHARATAKLEYQDISKDHVFNVCNLELYDLILGTPFMFQHMILLGLNPTQVIINSVDSVPIRGMQTV</sequence>
<dbReference type="EMBL" id="KV417629">
    <property type="protein sequence ID" value="KZP13652.1"/>
    <property type="molecule type" value="Genomic_DNA"/>
</dbReference>
<dbReference type="InterPro" id="IPR021109">
    <property type="entry name" value="Peptidase_aspartic_dom_sf"/>
</dbReference>
<dbReference type="Gene3D" id="2.40.70.10">
    <property type="entry name" value="Acid Proteases"/>
    <property type="match status" value="1"/>
</dbReference>
<protein>
    <recommendedName>
        <fullName evidence="3">Aspartic peptidase DDI1-type domain-containing protein</fullName>
    </recommendedName>
</protein>
<dbReference type="CDD" id="cd00303">
    <property type="entry name" value="retropepsin_like"/>
    <property type="match status" value="1"/>
</dbReference>
<name>A0A166CH46_9AGAM</name>
<dbReference type="OrthoDB" id="2693297at2759"/>
<evidence type="ECO:0008006" key="3">
    <source>
        <dbReference type="Google" id="ProtNLM"/>
    </source>
</evidence>
<dbReference type="Proteomes" id="UP000076532">
    <property type="component" value="Unassembled WGS sequence"/>
</dbReference>
<dbReference type="SUPFAM" id="SSF50630">
    <property type="entry name" value="Acid proteases"/>
    <property type="match status" value="1"/>
</dbReference>
<reference evidence="1 2" key="1">
    <citation type="journal article" date="2016" name="Mol. Biol. Evol.">
        <title>Comparative Genomics of Early-Diverging Mushroom-Forming Fungi Provides Insights into the Origins of Lignocellulose Decay Capabilities.</title>
        <authorList>
            <person name="Nagy L.G."/>
            <person name="Riley R."/>
            <person name="Tritt A."/>
            <person name="Adam C."/>
            <person name="Daum C."/>
            <person name="Floudas D."/>
            <person name="Sun H."/>
            <person name="Yadav J.S."/>
            <person name="Pangilinan J."/>
            <person name="Larsson K.H."/>
            <person name="Matsuura K."/>
            <person name="Barry K."/>
            <person name="Labutti K."/>
            <person name="Kuo R."/>
            <person name="Ohm R.A."/>
            <person name="Bhattacharya S.S."/>
            <person name="Shirouzu T."/>
            <person name="Yoshinaga Y."/>
            <person name="Martin F.M."/>
            <person name="Grigoriev I.V."/>
            <person name="Hibbett D.S."/>
        </authorList>
    </citation>
    <scope>NUCLEOTIDE SEQUENCE [LARGE SCALE GENOMIC DNA]</scope>
    <source>
        <strain evidence="1 2">CBS 109695</strain>
    </source>
</reference>
<evidence type="ECO:0000313" key="2">
    <source>
        <dbReference type="Proteomes" id="UP000076532"/>
    </source>
</evidence>
<proteinExistence type="predicted"/>
<evidence type="ECO:0000313" key="1">
    <source>
        <dbReference type="EMBL" id="KZP13652.1"/>
    </source>
</evidence>
<organism evidence="1 2">
    <name type="scientific">Athelia psychrophila</name>
    <dbReference type="NCBI Taxonomy" id="1759441"/>
    <lineage>
        <taxon>Eukaryota</taxon>
        <taxon>Fungi</taxon>
        <taxon>Dikarya</taxon>
        <taxon>Basidiomycota</taxon>
        <taxon>Agaricomycotina</taxon>
        <taxon>Agaricomycetes</taxon>
        <taxon>Agaricomycetidae</taxon>
        <taxon>Atheliales</taxon>
        <taxon>Atheliaceae</taxon>
        <taxon>Athelia</taxon>
    </lineage>
</organism>
<accession>A0A166CH46</accession>